<protein>
    <submittedName>
        <fullName evidence="1">Uncharacterized protein</fullName>
    </submittedName>
</protein>
<organism evidence="1">
    <name type="scientific">Rhizophagus irregularis (strain DAOM 181602 / DAOM 197198 / MUCL 43194)</name>
    <name type="common">Arbuscular mycorrhizal fungus</name>
    <name type="synonym">Glomus intraradices</name>
    <dbReference type="NCBI Taxonomy" id="747089"/>
    <lineage>
        <taxon>Eukaryota</taxon>
        <taxon>Fungi</taxon>
        <taxon>Fungi incertae sedis</taxon>
        <taxon>Mucoromycota</taxon>
        <taxon>Glomeromycotina</taxon>
        <taxon>Glomeromycetes</taxon>
        <taxon>Glomerales</taxon>
        <taxon>Glomeraceae</taxon>
        <taxon>Rhizophagus</taxon>
    </lineage>
</organism>
<accession>U9UBC3</accession>
<evidence type="ECO:0000313" key="1">
    <source>
        <dbReference type="EMBL" id="ESA17709.1"/>
    </source>
</evidence>
<reference evidence="1" key="1">
    <citation type="submission" date="2013-07" db="EMBL/GenBank/DDBJ databases">
        <title>The genome of an arbuscular mycorrhizal fungus provides insights into the evolution of the oldest plant symbiosis.</title>
        <authorList>
            <consortium name="DOE Joint Genome Institute"/>
            <person name="Tisserant E."/>
            <person name="Malbreil M."/>
            <person name="Kuo A."/>
            <person name="Kohler A."/>
            <person name="Symeonidi A."/>
            <person name="Balestrini R."/>
            <person name="Charron P."/>
            <person name="Duensing N."/>
            <person name="Frei-dit-Frey N."/>
            <person name="Gianinazzi-Pearson V."/>
            <person name="Gilbert B."/>
            <person name="Handa Y."/>
            <person name="Hijri M."/>
            <person name="Kaul R."/>
            <person name="Kawaguchi M."/>
            <person name="Krajinski F."/>
            <person name="Lammers P."/>
            <person name="Lapierre D."/>
            <person name="Masclaux F.G."/>
            <person name="Murat C."/>
            <person name="Morin E."/>
            <person name="Ndikumana S."/>
            <person name="Pagni M."/>
            <person name="Petitpierre D."/>
            <person name="Requena N."/>
            <person name="Rosikiewicz P."/>
            <person name="Riley R."/>
            <person name="Saito K."/>
            <person name="San Clemente H."/>
            <person name="Shapiro H."/>
            <person name="van Tuinen D."/>
            <person name="Becard G."/>
            <person name="Bonfante P."/>
            <person name="Paszkowski U."/>
            <person name="Shachar-Hill Y."/>
            <person name="Young J.P."/>
            <person name="Sanders I.R."/>
            <person name="Henrissat B."/>
            <person name="Rensing S.A."/>
            <person name="Grigoriev I.V."/>
            <person name="Corradi N."/>
            <person name="Roux C."/>
            <person name="Martin F."/>
        </authorList>
    </citation>
    <scope>NUCLEOTIDE SEQUENCE</scope>
    <source>
        <strain evidence="1">DAOM 197198</strain>
    </source>
</reference>
<name>U9UBC3_RHIID</name>
<dbReference type="HOGENOM" id="CLU_2813651_0_0_1"/>
<gene>
    <name evidence="1" type="ORF">GLOINDRAFT_21495</name>
</gene>
<proteinExistence type="predicted"/>
<sequence length="67" mass="7555">MCFWIIADIKAGSALEYRTVDVKLLDVKLQEFFNSCKIHVKVVSVSSSKIAADGPENLKLIWQKSEI</sequence>
<dbReference type="EMBL" id="KI279921">
    <property type="protein sequence ID" value="ESA17709.1"/>
    <property type="molecule type" value="Genomic_DNA"/>
</dbReference>
<dbReference type="AlphaFoldDB" id="U9UBC3"/>